<sequence length="129" mass="14519">MTKPVISLERYKIDKLLYFHNLTEEELSVDSNFEINFQAGTTKDEKNGKVTLKTKIIDKDNSRKIEAEISGYFSVNDVEDVEKYLVINGTAIIFPYLRSAVSMISALDSAEAIVIPTVNVLDLIKNNNS</sequence>
<evidence type="ECO:0000256" key="1">
    <source>
        <dbReference type="ARBA" id="ARBA00009990"/>
    </source>
</evidence>
<evidence type="ECO:0008006" key="4">
    <source>
        <dbReference type="Google" id="ProtNLM"/>
    </source>
</evidence>
<proteinExistence type="inferred from homology"/>
<comment type="similarity">
    <text evidence="1">Belongs to the SecB family.</text>
</comment>
<dbReference type="RefSeq" id="WP_209627168.1">
    <property type="nucleotide sequence ID" value="NZ_PRDG01000002.1"/>
</dbReference>
<organism evidence="2 3">
    <name type="scientific">Streptococcus oricebi</name>
    <dbReference type="NCBI Taxonomy" id="1547447"/>
    <lineage>
        <taxon>Bacteria</taxon>
        <taxon>Bacillati</taxon>
        <taxon>Bacillota</taxon>
        <taxon>Bacilli</taxon>
        <taxon>Lactobacillales</taxon>
        <taxon>Streptococcaceae</taxon>
        <taxon>Streptococcus</taxon>
    </lineage>
</organism>
<dbReference type="InterPro" id="IPR035958">
    <property type="entry name" value="SecB-like_sf"/>
</dbReference>
<gene>
    <name evidence="2" type="ORF">C4K46_02780</name>
</gene>
<protein>
    <recommendedName>
        <fullName evidence="4">Preprotein translocase subunit SecB</fullName>
    </recommendedName>
</protein>
<keyword evidence="3" id="KW-1185">Reference proteome</keyword>
<name>A0ABS5B209_9STRE</name>
<dbReference type="SUPFAM" id="SSF54611">
    <property type="entry name" value="SecB-like"/>
    <property type="match status" value="1"/>
</dbReference>
<dbReference type="Gene3D" id="3.10.420.10">
    <property type="entry name" value="SecB-like"/>
    <property type="match status" value="1"/>
</dbReference>
<reference evidence="2 3" key="1">
    <citation type="submission" date="2018-02" db="EMBL/GenBank/DDBJ databases">
        <title>Draft genome sequence of Streptococcus oricebi CCUG 70868T type strain.</title>
        <authorList>
            <person name="Mendez V."/>
            <person name="Salva-Serra F."/>
            <person name="Jaen-Luchoro D."/>
            <person name="Gonzales-Siles L."/>
            <person name="Karlsson R."/>
            <person name="Engstrom-Jakobsson H."/>
            <person name="Busquets A."/>
            <person name="Gomila M."/>
            <person name="Pineiro-Iglesias B."/>
            <person name="Bennasar-Figueras A."/>
            <person name="Seeger M."/>
            <person name="Moore E."/>
        </authorList>
    </citation>
    <scope>NUCLEOTIDE SEQUENCE [LARGE SCALE GENOMIC DNA]</scope>
    <source>
        <strain evidence="2 3">CCUG 70868</strain>
    </source>
</reference>
<accession>A0ABS5B209</accession>
<dbReference type="InterPro" id="IPR003708">
    <property type="entry name" value="SecB"/>
</dbReference>
<evidence type="ECO:0000313" key="2">
    <source>
        <dbReference type="EMBL" id="MBP2622859.1"/>
    </source>
</evidence>
<dbReference type="EMBL" id="PRDG01000002">
    <property type="protein sequence ID" value="MBP2622859.1"/>
    <property type="molecule type" value="Genomic_DNA"/>
</dbReference>
<dbReference type="Pfam" id="PF02556">
    <property type="entry name" value="SecB"/>
    <property type="match status" value="1"/>
</dbReference>
<comment type="caution">
    <text evidence="2">The sequence shown here is derived from an EMBL/GenBank/DDBJ whole genome shotgun (WGS) entry which is preliminary data.</text>
</comment>
<evidence type="ECO:0000313" key="3">
    <source>
        <dbReference type="Proteomes" id="UP001519296"/>
    </source>
</evidence>
<dbReference type="Proteomes" id="UP001519296">
    <property type="component" value="Unassembled WGS sequence"/>
</dbReference>